<keyword evidence="3 5" id="KW-0378">Hydrolase</keyword>
<feature type="domain" description="Amidohydrolase-related" evidence="8">
    <location>
        <begin position="51"/>
        <end position="389"/>
    </location>
</feature>
<dbReference type="Gene3D" id="2.30.40.10">
    <property type="entry name" value="Urease, subunit C, domain 1"/>
    <property type="match status" value="1"/>
</dbReference>
<proteinExistence type="inferred from homology"/>
<evidence type="ECO:0000256" key="3">
    <source>
        <dbReference type="ARBA" id="ARBA00022801"/>
    </source>
</evidence>
<gene>
    <name evidence="9" type="ORF">LX80_00857</name>
</gene>
<organism evidence="9 10">
    <name type="scientific">Hydrotalea sandarakina</name>
    <dbReference type="NCBI Taxonomy" id="1004304"/>
    <lineage>
        <taxon>Bacteria</taxon>
        <taxon>Pseudomonadati</taxon>
        <taxon>Bacteroidota</taxon>
        <taxon>Chitinophagia</taxon>
        <taxon>Chitinophagales</taxon>
        <taxon>Chitinophagaceae</taxon>
        <taxon>Hydrotalea</taxon>
    </lineage>
</organism>
<dbReference type="NCBIfam" id="TIGR00221">
    <property type="entry name" value="nagA"/>
    <property type="match status" value="1"/>
</dbReference>
<keyword evidence="2 7" id="KW-0479">Metal-binding</keyword>
<dbReference type="GO" id="GO:0008448">
    <property type="term" value="F:N-acetylglucosamine-6-phosphate deacetylase activity"/>
    <property type="evidence" value="ECO:0007669"/>
    <property type="project" value="InterPro"/>
</dbReference>
<comment type="caution">
    <text evidence="9">The sequence shown here is derived from an EMBL/GenBank/DDBJ whole genome shotgun (WGS) entry which is preliminary data.</text>
</comment>
<evidence type="ECO:0000313" key="9">
    <source>
        <dbReference type="EMBL" id="PZX64659.1"/>
    </source>
</evidence>
<name>A0A2W7SC78_9BACT</name>
<evidence type="ECO:0000259" key="8">
    <source>
        <dbReference type="Pfam" id="PF01979"/>
    </source>
</evidence>
<dbReference type="FunFam" id="3.20.20.140:FF:000004">
    <property type="entry name" value="N-acetylglucosamine-6-phosphate deacetylase"/>
    <property type="match status" value="1"/>
</dbReference>
<dbReference type="InterPro" id="IPR032466">
    <property type="entry name" value="Metal_Hydrolase"/>
</dbReference>
<feature type="binding site" evidence="7">
    <location>
        <position position="216"/>
    </location>
    <ligand>
        <name>Zn(2+)</name>
        <dbReference type="ChEBI" id="CHEBI:29105"/>
    </ligand>
</feature>
<dbReference type="Pfam" id="PF01979">
    <property type="entry name" value="Amidohydro_1"/>
    <property type="match status" value="1"/>
</dbReference>
<dbReference type="PIRSF" id="PIRSF038994">
    <property type="entry name" value="NagA"/>
    <property type="match status" value="1"/>
</dbReference>
<dbReference type="SUPFAM" id="SSF51556">
    <property type="entry name" value="Metallo-dependent hydrolases"/>
    <property type="match status" value="1"/>
</dbReference>
<sequence length="393" mass="43116">MKTAIINAKIISNDTIIENGNISIENGIINGINQVLNENNFDIIVDAKNNFLSPGFIDLHIHGGGGYDFMDGSVEAFTKIAETHIKYGTTTLMPTTLTGSTEQIIDVIETFGNFIKNNTTNVSFLGIHLEGPYFAMEQRGAQNPKYIRNPDINEINSILKYEKLIKRWSIAPELLGALQLGNMLNEKNIIASVAHTNALYDDIVAAVSNGYNLITHLYSAMNGVIRKNAYRYAGTIEAAYLIDDLFVEIIADGKHVPIPLLKLVYKIKGPDKIALITDAMRASGTSYTKSILGSKVDGIEVIIEDEVAKLPDKTSFAGSIATTSRLVKTMWKDAELPLSDVIKMMCTTPAKIAGIDHKLGTIEINKIADLVIFDDNVNVYKVIKNGVIVHEVD</sequence>
<comment type="similarity">
    <text evidence="1 5">Belongs to the metallo-dependent hydrolases superfamily. NagA family.</text>
</comment>
<comment type="cofactor">
    <cofactor evidence="7">
        <name>a divalent metal cation</name>
        <dbReference type="ChEBI" id="CHEBI:60240"/>
    </cofactor>
    <text evidence="7">Binds 1 divalent metal cation per subunit.</text>
</comment>
<dbReference type="EMBL" id="QKZV01000002">
    <property type="protein sequence ID" value="PZX64659.1"/>
    <property type="molecule type" value="Genomic_DNA"/>
</dbReference>
<dbReference type="AlphaFoldDB" id="A0A2W7SC78"/>
<protein>
    <submittedName>
        <fullName evidence="9">N-acetylglucosamine-6-phosphate deacetylase</fullName>
    </submittedName>
</protein>
<dbReference type="CDD" id="cd00854">
    <property type="entry name" value="NagA"/>
    <property type="match status" value="1"/>
</dbReference>
<dbReference type="InterPro" id="IPR003764">
    <property type="entry name" value="GlcNAc_6-P_deAcase"/>
</dbReference>
<dbReference type="GO" id="GO:0006046">
    <property type="term" value="P:N-acetylglucosamine catabolic process"/>
    <property type="evidence" value="ECO:0007669"/>
    <property type="project" value="TreeGrafter"/>
</dbReference>
<feature type="active site" description="Proton donor/acceptor" evidence="6">
    <location>
        <position position="278"/>
    </location>
</feature>
<dbReference type="Proteomes" id="UP000249720">
    <property type="component" value="Unassembled WGS sequence"/>
</dbReference>
<evidence type="ECO:0000313" key="10">
    <source>
        <dbReference type="Proteomes" id="UP000249720"/>
    </source>
</evidence>
<accession>A0A2W7SC78</accession>
<dbReference type="SUPFAM" id="SSF51338">
    <property type="entry name" value="Composite domain of metallo-dependent hydrolases"/>
    <property type="match status" value="1"/>
</dbReference>
<dbReference type="GO" id="GO:0046872">
    <property type="term" value="F:metal ion binding"/>
    <property type="evidence" value="ECO:0007669"/>
    <property type="project" value="UniProtKB-KW"/>
</dbReference>
<dbReference type="PANTHER" id="PTHR11113:SF14">
    <property type="entry name" value="N-ACETYLGLUCOSAMINE-6-PHOSPHATE DEACETYLASE"/>
    <property type="match status" value="1"/>
</dbReference>
<evidence type="ECO:0000256" key="1">
    <source>
        <dbReference type="ARBA" id="ARBA00010716"/>
    </source>
</evidence>
<dbReference type="InterPro" id="IPR006680">
    <property type="entry name" value="Amidohydro-rel"/>
</dbReference>
<keyword evidence="10" id="KW-1185">Reference proteome</keyword>
<feature type="binding site" evidence="7">
    <location>
        <position position="195"/>
    </location>
    <ligand>
        <name>Zn(2+)</name>
        <dbReference type="ChEBI" id="CHEBI:29105"/>
    </ligand>
</feature>
<evidence type="ECO:0000256" key="6">
    <source>
        <dbReference type="PIRSR" id="PIRSR038994-1"/>
    </source>
</evidence>
<reference evidence="9 10" key="1">
    <citation type="submission" date="2018-06" db="EMBL/GenBank/DDBJ databases">
        <title>Genomic Encyclopedia of Archaeal and Bacterial Type Strains, Phase II (KMG-II): from individual species to whole genera.</title>
        <authorList>
            <person name="Goeker M."/>
        </authorList>
    </citation>
    <scope>NUCLEOTIDE SEQUENCE [LARGE SCALE GENOMIC DNA]</scope>
    <source>
        <strain evidence="9 10">DSM 23241</strain>
    </source>
</reference>
<dbReference type="OrthoDB" id="9776488at2"/>
<dbReference type="InterPro" id="IPR011059">
    <property type="entry name" value="Metal-dep_hydrolase_composite"/>
</dbReference>
<dbReference type="RefSeq" id="WP_111293814.1">
    <property type="nucleotide sequence ID" value="NZ_QKZV01000002.1"/>
</dbReference>
<dbReference type="PANTHER" id="PTHR11113">
    <property type="entry name" value="N-ACETYLGLUCOSAMINE-6-PHOSPHATE DEACETYLASE"/>
    <property type="match status" value="1"/>
</dbReference>
<evidence type="ECO:0000256" key="2">
    <source>
        <dbReference type="ARBA" id="ARBA00022723"/>
    </source>
</evidence>
<dbReference type="Gene3D" id="3.20.20.140">
    <property type="entry name" value="Metal-dependent hydrolases"/>
    <property type="match status" value="1"/>
</dbReference>
<keyword evidence="4 5" id="KW-0119">Carbohydrate metabolism</keyword>
<evidence type="ECO:0000256" key="7">
    <source>
        <dbReference type="PIRSR" id="PIRSR038994-3"/>
    </source>
</evidence>
<feature type="binding site" evidence="7">
    <location>
        <position position="130"/>
    </location>
    <ligand>
        <name>Zn(2+)</name>
        <dbReference type="ChEBI" id="CHEBI:29105"/>
    </ligand>
</feature>
<evidence type="ECO:0000256" key="5">
    <source>
        <dbReference type="PIRNR" id="PIRNR038994"/>
    </source>
</evidence>
<evidence type="ECO:0000256" key="4">
    <source>
        <dbReference type="ARBA" id="ARBA00023277"/>
    </source>
</evidence>